<comment type="caution">
    <text evidence="2">The sequence shown here is derived from an EMBL/GenBank/DDBJ whole genome shotgun (WGS) entry which is preliminary data.</text>
</comment>
<dbReference type="OrthoDB" id="8940723at2759"/>
<sequence>MYTILRYPVDNISSLKVMEEWTSGLTSSFSSVFSQEDVVRILGVFENLGVGSTEDLKYVEADDLAKFLKPIEVRKVMACIRSSHRREMDDSSSIATSQNEEASTGEDSLFSDNDEIALNVHSTPKITATWSLGSAMRSQPFSDNPAIILSFEVPWNKMASNTRRSLETEKRPSAAERREVVRIVVAEILSI</sequence>
<feature type="compositionally biased region" description="Polar residues" evidence="1">
    <location>
        <begin position="91"/>
        <end position="106"/>
    </location>
</feature>
<dbReference type="Proteomes" id="UP000518266">
    <property type="component" value="Unassembled WGS sequence"/>
</dbReference>
<evidence type="ECO:0000256" key="1">
    <source>
        <dbReference type="SAM" id="MobiDB-lite"/>
    </source>
</evidence>
<organism evidence="2 3">
    <name type="scientific">Dissostichus mawsoni</name>
    <name type="common">Antarctic cod</name>
    <dbReference type="NCBI Taxonomy" id="36200"/>
    <lineage>
        <taxon>Eukaryota</taxon>
        <taxon>Metazoa</taxon>
        <taxon>Chordata</taxon>
        <taxon>Craniata</taxon>
        <taxon>Vertebrata</taxon>
        <taxon>Euteleostomi</taxon>
        <taxon>Actinopterygii</taxon>
        <taxon>Neopterygii</taxon>
        <taxon>Teleostei</taxon>
        <taxon>Neoteleostei</taxon>
        <taxon>Acanthomorphata</taxon>
        <taxon>Eupercaria</taxon>
        <taxon>Perciformes</taxon>
        <taxon>Notothenioidei</taxon>
        <taxon>Nototheniidae</taxon>
        <taxon>Dissostichus</taxon>
    </lineage>
</organism>
<dbReference type="EMBL" id="JAAKFY010000015">
    <property type="protein sequence ID" value="KAF3844583.1"/>
    <property type="molecule type" value="Genomic_DNA"/>
</dbReference>
<feature type="region of interest" description="Disordered" evidence="1">
    <location>
        <begin position="88"/>
        <end position="108"/>
    </location>
</feature>
<evidence type="ECO:0000313" key="3">
    <source>
        <dbReference type="Proteomes" id="UP000518266"/>
    </source>
</evidence>
<dbReference type="AlphaFoldDB" id="A0A7J5Y661"/>
<evidence type="ECO:0000313" key="2">
    <source>
        <dbReference type="EMBL" id="KAF3844583.1"/>
    </source>
</evidence>
<gene>
    <name evidence="2" type="ORF">F7725_007746</name>
</gene>
<protein>
    <submittedName>
        <fullName evidence="2">Uncharacterized protein</fullName>
    </submittedName>
</protein>
<proteinExistence type="predicted"/>
<reference evidence="2 3" key="1">
    <citation type="submission" date="2020-03" db="EMBL/GenBank/DDBJ databases">
        <title>Dissostichus mawsoni Genome sequencing and assembly.</title>
        <authorList>
            <person name="Park H."/>
        </authorList>
    </citation>
    <scope>NUCLEOTIDE SEQUENCE [LARGE SCALE GENOMIC DNA]</scope>
    <source>
        <strain evidence="2">DM0001</strain>
        <tissue evidence="2">Muscle</tissue>
    </source>
</reference>
<accession>A0A7J5Y661</accession>
<keyword evidence="3" id="KW-1185">Reference proteome</keyword>
<name>A0A7J5Y661_DISMA</name>